<evidence type="ECO:0000256" key="3">
    <source>
        <dbReference type="ARBA" id="ARBA00022679"/>
    </source>
</evidence>
<dbReference type="AlphaFoldDB" id="A0A1Q9CTR7"/>
<dbReference type="GO" id="GO:0008194">
    <property type="term" value="F:UDP-glycosyltransferase activity"/>
    <property type="evidence" value="ECO:0007669"/>
    <property type="project" value="InterPro"/>
</dbReference>
<evidence type="ECO:0000256" key="4">
    <source>
        <dbReference type="ARBA" id="ARBA00022692"/>
    </source>
</evidence>
<dbReference type="OrthoDB" id="5835829at2759"/>
<dbReference type="Pfam" id="PF00201">
    <property type="entry name" value="UDPGT"/>
    <property type="match status" value="1"/>
</dbReference>
<dbReference type="InterPro" id="IPR027359">
    <property type="entry name" value="Volt_channel_dom_sf"/>
</dbReference>
<evidence type="ECO:0000256" key="1">
    <source>
        <dbReference type="ARBA" id="ARBA00004141"/>
    </source>
</evidence>
<feature type="region of interest" description="Disordered" evidence="7">
    <location>
        <begin position="483"/>
        <end position="509"/>
    </location>
</feature>
<dbReference type="EMBL" id="LSRX01000922">
    <property type="protein sequence ID" value="OLP86316.1"/>
    <property type="molecule type" value="Genomic_DNA"/>
</dbReference>
<feature type="transmembrane region" description="Helical" evidence="8">
    <location>
        <begin position="1072"/>
        <end position="1090"/>
    </location>
</feature>
<dbReference type="InterPro" id="IPR002213">
    <property type="entry name" value="UDP_glucos_trans"/>
</dbReference>
<protein>
    <submittedName>
        <fullName evidence="10">UDP-glucuronosyltransferase 2A3</fullName>
    </submittedName>
</protein>
<dbReference type="SUPFAM" id="SSF53756">
    <property type="entry name" value="UDP-Glycosyltransferase/glycogen phosphorylase"/>
    <property type="match status" value="1"/>
</dbReference>
<evidence type="ECO:0000256" key="6">
    <source>
        <dbReference type="ARBA" id="ARBA00023136"/>
    </source>
</evidence>
<dbReference type="Pfam" id="PF00520">
    <property type="entry name" value="Ion_trans"/>
    <property type="match status" value="1"/>
</dbReference>
<dbReference type="SUPFAM" id="SSF81324">
    <property type="entry name" value="Voltage-gated potassium channels"/>
    <property type="match status" value="1"/>
</dbReference>
<reference evidence="10 11" key="1">
    <citation type="submission" date="2016-02" db="EMBL/GenBank/DDBJ databases">
        <title>Genome analysis of coral dinoflagellate symbionts highlights evolutionary adaptations to a symbiotic lifestyle.</title>
        <authorList>
            <person name="Aranda M."/>
            <person name="Li Y."/>
            <person name="Liew Y.J."/>
            <person name="Baumgarten S."/>
            <person name="Simakov O."/>
            <person name="Wilson M."/>
            <person name="Piel J."/>
            <person name="Ashoor H."/>
            <person name="Bougouffa S."/>
            <person name="Bajic V.B."/>
            <person name="Ryu T."/>
            <person name="Ravasi T."/>
            <person name="Bayer T."/>
            <person name="Micklem G."/>
            <person name="Kim H."/>
            <person name="Bhak J."/>
            <person name="Lajeunesse T.C."/>
            <person name="Voolstra C.R."/>
        </authorList>
    </citation>
    <scope>NUCLEOTIDE SEQUENCE [LARGE SCALE GENOMIC DNA]</scope>
    <source>
        <strain evidence="10 11">CCMP2467</strain>
    </source>
</reference>
<sequence length="1174" mass="129091">MEPPAGLALLQVAWRVLTEANTALVGTSQCKVLVIIALFWHQEWASATLGLVLSTASWTLCVIDVLLAQEPISPLDEAQRSWDRKLQDGWSLRVSILSNCVHRSLARGVATPAWRAFWAPGLGLLVPYGLTLIQDLDPASAIAGLSLVLAAATWISTVTGLGSEGRYASYFIGSLAEFAAFAVVSSVAGLQGQRVEISLGPGGGLPRFACYSAWLLQLNGSAWDGQLAAQFCKTSPRPPAWLLALLRRPADPDATALRHHHLPFEMLFGSTEHDGTVDKELCSQIEASSAVGRGSHAADLRGVTEVPRHSEIEDFAAHCEQHPHEYELLAVEDLSGTCQYPKILEDAQGKTAAGAMSHATSSTVDNLLAVAGGKLQSLCDEVSRQVAEELSRASAELVSQVERKLAGTSHIPRHQQSPVAWAETDDGRNMPKKKTTGFVPHEMQESFAELWYGPGHSEKSVFPSDQVDPQGAESSPTLVQAISEDSTTQARGEKSQAVSSAPRAKSKSGNFADHVFGMIPNTDDKALPSTHGCCRKTLRRLVQNPWTFVTADMKGCFLQFCENLRDMMLMDETRRRMQKFHFLIAGIPLSPLHNSISIGQELCLRGHNVTVFSFADRGRKKVEKYSSRCKLGYVDLGPLPVSEEQEEHVMLTGMSTNSTRKQVSYMMNNIMVPYNEALTDAMEAYFNASPAKFDYALLGMPFGQTGLVLRKHQIDFAVNIPTILCPPLVPWAAKYVPIPFYHVSVHNMTFLDRVFVLGSNVLIDFVRAYAYSVGFKFSLVPEMDWDLWSGRLVLVNTIPGMDITQALPPLVQYTGPVVDLKKMEPFSEDVEQWLEEVPEDMPVVYVSFGTVVRLTPDRARAMLASLTSSEYYTLWALPKPQQEGLPGIPSSVKIHHWVPTARALAHPKVKAFVSHCGGNSATESMAMGVPLVGYPQGGDQPAVCQRIADAGAGISGPPGGWVQAADVLHVLNTERYAEKAAALSRLLGSFGGVSRAVDLLELAVHGDLKLLETPLERTTSSQFLLRGYDLMIYMFDCFIMGMILVHTLSIGAQINHLAAMERTDGGRFWRSIDFFFCVFFATEVSIKLYVYRLRFFTMHACAWNIIDLVLAILQIVEEVMALVASITEEPYQSLRLDLMRHLACMLKVQVHDFVSAFPVWCSQVSQIVVRRSLV</sequence>
<keyword evidence="5 8" id="KW-1133">Transmembrane helix</keyword>
<comment type="subcellular location">
    <subcellularLocation>
        <location evidence="1">Membrane</location>
        <topology evidence="1">Multi-pass membrane protein</topology>
    </subcellularLocation>
</comment>
<evidence type="ECO:0000313" key="11">
    <source>
        <dbReference type="Proteomes" id="UP000186817"/>
    </source>
</evidence>
<dbReference type="Gene3D" id="1.20.120.350">
    <property type="entry name" value="Voltage-gated potassium channels. Chain C"/>
    <property type="match status" value="1"/>
</dbReference>
<keyword evidence="3 10" id="KW-0808">Transferase</keyword>
<dbReference type="CDD" id="cd03784">
    <property type="entry name" value="GT1_Gtf-like"/>
    <property type="match status" value="1"/>
</dbReference>
<dbReference type="GO" id="GO:0016020">
    <property type="term" value="C:membrane"/>
    <property type="evidence" value="ECO:0007669"/>
    <property type="project" value="UniProtKB-SubCell"/>
</dbReference>
<proteinExistence type="predicted"/>
<dbReference type="PANTHER" id="PTHR48043:SF145">
    <property type="entry name" value="FI06409P-RELATED"/>
    <property type="match status" value="1"/>
</dbReference>
<dbReference type="Gene3D" id="3.40.50.2000">
    <property type="entry name" value="Glycogen Phosphorylase B"/>
    <property type="match status" value="2"/>
</dbReference>
<evidence type="ECO:0000313" key="10">
    <source>
        <dbReference type="EMBL" id="OLP86316.1"/>
    </source>
</evidence>
<dbReference type="InterPro" id="IPR050271">
    <property type="entry name" value="UDP-glycosyltransferase"/>
</dbReference>
<evidence type="ECO:0000256" key="8">
    <source>
        <dbReference type="SAM" id="Phobius"/>
    </source>
</evidence>
<comment type="caution">
    <text evidence="10">The sequence shown here is derived from an EMBL/GenBank/DDBJ whole genome shotgun (WGS) entry which is preliminary data.</text>
</comment>
<evidence type="ECO:0000256" key="7">
    <source>
        <dbReference type="SAM" id="MobiDB-lite"/>
    </source>
</evidence>
<keyword evidence="11" id="KW-1185">Reference proteome</keyword>
<organism evidence="10 11">
    <name type="scientific">Symbiodinium microadriaticum</name>
    <name type="common">Dinoflagellate</name>
    <name type="synonym">Zooxanthella microadriatica</name>
    <dbReference type="NCBI Taxonomy" id="2951"/>
    <lineage>
        <taxon>Eukaryota</taxon>
        <taxon>Sar</taxon>
        <taxon>Alveolata</taxon>
        <taxon>Dinophyceae</taxon>
        <taxon>Suessiales</taxon>
        <taxon>Symbiodiniaceae</taxon>
        <taxon>Symbiodinium</taxon>
    </lineage>
</organism>
<dbReference type="InterPro" id="IPR005821">
    <property type="entry name" value="Ion_trans_dom"/>
</dbReference>
<keyword evidence="4 8" id="KW-0812">Transmembrane</keyword>
<evidence type="ECO:0000256" key="5">
    <source>
        <dbReference type="ARBA" id="ARBA00022989"/>
    </source>
</evidence>
<name>A0A1Q9CTR7_SYMMI</name>
<feature type="domain" description="Ion transport" evidence="9">
    <location>
        <begin position="1034"/>
        <end position="1126"/>
    </location>
</feature>
<evidence type="ECO:0000256" key="2">
    <source>
        <dbReference type="ARBA" id="ARBA00022676"/>
    </source>
</evidence>
<keyword evidence="6 8" id="KW-0472">Membrane</keyword>
<dbReference type="Proteomes" id="UP000186817">
    <property type="component" value="Unassembled WGS sequence"/>
</dbReference>
<dbReference type="PANTHER" id="PTHR48043">
    <property type="entry name" value="EG:EG0003.4 PROTEIN-RELATED"/>
    <property type="match status" value="1"/>
</dbReference>
<keyword evidence="2" id="KW-0328">Glycosyltransferase</keyword>
<gene>
    <name evidence="10" type="primary">UGT2A3</name>
    <name evidence="10" type="ORF">AK812_SmicGene32585</name>
</gene>
<feature type="transmembrane region" description="Helical" evidence="8">
    <location>
        <begin position="1030"/>
        <end position="1052"/>
    </location>
</feature>
<evidence type="ECO:0000259" key="9">
    <source>
        <dbReference type="Pfam" id="PF00520"/>
    </source>
</evidence>
<accession>A0A1Q9CTR7</accession>